<dbReference type="Pfam" id="PF03931">
    <property type="entry name" value="Skp1_POZ"/>
    <property type="match status" value="1"/>
</dbReference>
<keyword evidence="7" id="KW-1185">Reference proteome</keyword>
<dbReference type="InterPro" id="IPR016072">
    <property type="entry name" value="Skp1_comp_dimer"/>
</dbReference>
<protein>
    <recommendedName>
        <fullName evidence="3">Skp1-related protein</fullName>
    </recommendedName>
</protein>
<dbReference type="STRING" id="34508.A0A4V6XW28"/>
<evidence type="ECO:0000259" key="4">
    <source>
        <dbReference type="Pfam" id="PF01466"/>
    </source>
</evidence>
<dbReference type="AlphaFoldDB" id="A0A4V6XW28"/>
<evidence type="ECO:0000256" key="1">
    <source>
        <dbReference type="ARBA" id="ARBA00009993"/>
    </source>
</evidence>
<evidence type="ECO:0000256" key="3">
    <source>
        <dbReference type="PIRNR" id="PIRNR028729"/>
    </source>
</evidence>
<dbReference type="Pfam" id="PF01466">
    <property type="entry name" value="Skp1"/>
    <property type="match status" value="1"/>
</dbReference>
<evidence type="ECO:0000256" key="2">
    <source>
        <dbReference type="ARBA" id="ARBA00022786"/>
    </source>
</evidence>
<dbReference type="SUPFAM" id="SSF81382">
    <property type="entry name" value="Skp1 dimerisation domain-like"/>
    <property type="match status" value="1"/>
</dbReference>
<dbReference type="InterPro" id="IPR016073">
    <property type="entry name" value="Skp1_comp_POZ"/>
</dbReference>
<evidence type="ECO:0000259" key="5">
    <source>
        <dbReference type="Pfam" id="PF03931"/>
    </source>
</evidence>
<comment type="function">
    <text evidence="3">Probable essential component of SCF (SKP1-CUL1-F-box protein) E3 ubiquitin-protein ligase complexes, which mediate the ubiquitination and subsequent proteasomal degradation of target proteins. Regulates cell proliferation during embryonic and larval development.</text>
</comment>
<name>A0A4V6XW28_STECR</name>
<proteinExistence type="inferred from homology"/>
<dbReference type="GO" id="GO:0006511">
    <property type="term" value="P:ubiquitin-dependent protein catabolic process"/>
    <property type="evidence" value="ECO:0007669"/>
    <property type="project" value="InterPro"/>
</dbReference>
<comment type="similarity">
    <text evidence="1 3">Belongs to the SKP1 family.</text>
</comment>
<keyword evidence="2 3" id="KW-0833">Ubl conjugation pathway</keyword>
<dbReference type="InterPro" id="IPR011333">
    <property type="entry name" value="SKP1/BTB/POZ_sf"/>
</dbReference>
<dbReference type="UniPathway" id="UPA00143"/>
<reference evidence="6 7" key="1">
    <citation type="journal article" date="2015" name="Genome Biol.">
        <title>Comparative genomics of Steinernema reveals deeply conserved gene regulatory networks.</title>
        <authorList>
            <person name="Dillman A.R."/>
            <person name="Macchietto M."/>
            <person name="Porter C.F."/>
            <person name="Rogers A."/>
            <person name="Williams B."/>
            <person name="Antoshechkin I."/>
            <person name="Lee M.M."/>
            <person name="Goodwin Z."/>
            <person name="Lu X."/>
            <person name="Lewis E.E."/>
            <person name="Goodrich-Blair H."/>
            <person name="Stock S.P."/>
            <person name="Adams B.J."/>
            <person name="Sternberg P.W."/>
            <person name="Mortazavi A."/>
        </authorList>
    </citation>
    <scope>NUCLEOTIDE SEQUENCE [LARGE SCALE GENOMIC DNA]</scope>
    <source>
        <strain evidence="6 7">ALL</strain>
    </source>
</reference>
<sequence>MGLISLKSTDDKIVKVERKAVRFSSTLVECLEYFGEVISEPIPVQRATEEVLRKVSCLRSFFCFLTVDFHVLEWCNHHKDDDEAIEELQEGVEEGEEPVKPHSEWDQLFLKDVNNSFLIDLVLAVEYLGMKELVTLFAKEIAQRLKGKTKDEIGQFFDIKNDFTETELEKLKISEPLWIAH</sequence>
<dbReference type="InterPro" id="IPR036296">
    <property type="entry name" value="SKP1-like_dim_sf"/>
</dbReference>
<dbReference type="SMART" id="SM00512">
    <property type="entry name" value="Skp1"/>
    <property type="match status" value="1"/>
</dbReference>
<comment type="pathway">
    <text evidence="3">Protein modification; protein ubiquitination.</text>
</comment>
<accession>A0A4V6XW28</accession>
<organism evidence="6 7">
    <name type="scientific">Steinernema carpocapsae</name>
    <name type="common">Entomopathogenic nematode</name>
    <dbReference type="NCBI Taxonomy" id="34508"/>
    <lineage>
        <taxon>Eukaryota</taxon>
        <taxon>Metazoa</taxon>
        <taxon>Ecdysozoa</taxon>
        <taxon>Nematoda</taxon>
        <taxon>Chromadorea</taxon>
        <taxon>Rhabditida</taxon>
        <taxon>Tylenchina</taxon>
        <taxon>Panagrolaimomorpha</taxon>
        <taxon>Strongyloidoidea</taxon>
        <taxon>Steinernematidae</taxon>
        <taxon>Steinernema</taxon>
    </lineage>
</organism>
<feature type="domain" description="SKP1 component POZ" evidence="5">
    <location>
        <begin position="4"/>
        <end position="55"/>
    </location>
</feature>
<dbReference type="OrthoDB" id="2342932at2759"/>
<gene>
    <name evidence="6" type="ORF">L596_017008</name>
</gene>
<dbReference type="EMBL" id="AZBU02000005">
    <property type="protein sequence ID" value="TKR75765.1"/>
    <property type="molecule type" value="Genomic_DNA"/>
</dbReference>
<evidence type="ECO:0000313" key="7">
    <source>
        <dbReference type="Proteomes" id="UP000298663"/>
    </source>
</evidence>
<dbReference type="Proteomes" id="UP000298663">
    <property type="component" value="Unassembled WGS sequence"/>
</dbReference>
<reference evidence="6 7" key="2">
    <citation type="journal article" date="2019" name="G3 (Bethesda)">
        <title>Hybrid Assembly of the Genome of the Entomopathogenic Nematode Steinernema carpocapsae Identifies the X-Chromosome.</title>
        <authorList>
            <person name="Serra L."/>
            <person name="Macchietto M."/>
            <person name="Macias-Munoz A."/>
            <person name="McGill C.J."/>
            <person name="Rodriguez I.M."/>
            <person name="Rodriguez B."/>
            <person name="Murad R."/>
            <person name="Mortazavi A."/>
        </authorList>
    </citation>
    <scope>NUCLEOTIDE SEQUENCE [LARGE SCALE GENOMIC DNA]</scope>
    <source>
        <strain evidence="6 7">ALL</strain>
    </source>
</reference>
<comment type="caution">
    <text evidence="6">The sequence shown here is derived from an EMBL/GenBank/DDBJ whole genome shotgun (WGS) entry which is preliminary data.</text>
</comment>
<feature type="domain" description="SKP1 component dimerisation" evidence="4">
    <location>
        <begin position="131"/>
        <end position="172"/>
    </location>
</feature>
<dbReference type="PANTHER" id="PTHR11165">
    <property type="entry name" value="SKP1"/>
    <property type="match status" value="1"/>
</dbReference>
<dbReference type="InterPro" id="IPR016897">
    <property type="entry name" value="SKP1"/>
</dbReference>
<dbReference type="InterPro" id="IPR001232">
    <property type="entry name" value="SKP1-like"/>
</dbReference>
<dbReference type="Gene3D" id="3.30.710.10">
    <property type="entry name" value="Potassium Channel Kv1.1, Chain A"/>
    <property type="match status" value="1"/>
</dbReference>
<dbReference type="GO" id="GO:0016567">
    <property type="term" value="P:protein ubiquitination"/>
    <property type="evidence" value="ECO:0007669"/>
    <property type="project" value="UniProtKB-UniPathway"/>
</dbReference>
<dbReference type="PIRSF" id="PIRSF028729">
    <property type="entry name" value="E3_ubiquit_lig_SCF_Skp"/>
    <property type="match status" value="1"/>
</dbReference>
<dbReference type="SUPFAM" id="SSF54695">
    <property type="entry name" value="POZ domain"/>
    <property type="match status" value="1"/>
</dbReference>
<evidence type="ECO:0000313" key="6">
    <source>
        <dbReference type="EMBL" id="TKR75765.1"/>
    </source>
</evidence>